<name>A0A0F9A139_9ZZZZ</name>
<sequence length="31" mass="3728">LNLWVIYAIKSLNTRVAALDDRLWELVKERE</sequence>
<reference evidence="1" key="1">
    <citation type="journal article" date="2015" name="Nature">
        <title>Complex archaea that bridge the gap between prokaryotes and eukaryotes.</title>
        <authorList>
            <person name="Spang A."/>
            <person name="Saw J.H."/>
            <person name="Jorgensen S.L."/>
            <person name="Zaremba-Niedzwiedzka K."/>
            <person name="Martijn J."/>
            <person name="Lind A.E."/>
            <person name="van Eijk R."/>
            <person name="Schleper C."/>
            <person name="Guy L."/>
            <person name="Ettema T.J."/>
        </authorList>
    </citation>
    <scope>NUCLEOTIDE SEQUENCE</scope>
</reference>
<accession>A0A0F9A139</accession>
<gene>
    <name evidence="1" type="ORF">LCGC14_2628670</name>
</gene>
<dbReference type="AlphaFoldDB" id="A0A0F9A139"/>
<protein>
    <submittedName>
        <fullName evidence="1">Uncharacterized protein</fullName>
    </submittedName>
</protein>
<proteinExistence type="predicted"/>
<evidence type="ECO:0000313" key="1">
    <source>
        <dbReference type="EMBL" id="KKL00810.1"/>
    </source>
</evidence>
<comment type="caution">
    <text evidence="1">The sequence shown here is derived from an EMBL/GenBank/DDBJ whole genome shotgun (WGS) entry which is preliminary data.</text>
</comment>
<feature type="non-terminal residue" evidence="1">
    <location>
        <position position="1"/>
    </location>
</feature>
<organism evidence="1">
    <name type="scientific">marine sediment metagenome</name>
    <dbReference type="NCBI Taxonomy" id="412755"/>
    <lineage>
        <taxon>unclassified sequences</taxon>
        <taxon>metagenomes</taxon>
        <taxon>ecological metagenomes</taxon>
    </lineage>
</organism>
<dbReference type="EMBL" id="LAZR01045029">
    <property type="protein sequence ID" value="KKL00810.1"/>
    <property type="molecule type" value="Genomic_DNA"/>
</dbReference>